<dbReference type="RefSeq" id="WP_054534557.1">
    <property type="nucleotide sequence ID" value="NZ_LGKP01000019.1"/>
</dbReference>
<dbReference type="OrthoDB" id="144879at2"/>
<dbReference type="PANTHER" id="PTHR12697:SF5">
    <property type="entry name" value="DEOXYHYPUSINE HYDROXYLASE"/>
    <property type="match status" value="1"/>
</dbReference>
<dbReference type="STRING" id="70996.SE18_11275"/>
<dbReference type="InterPro" id="IPR016024">
    <property type="entry name" value="ARM-type_fold"/>
</dbReference>
<dbReference type="InterPro" id="IPR011989">
    <property type="entry name" value="ARM-like"/>
</dbReference>
<dbReference type="Pfam" id="PF13646">
    <property type="entry name" value="HEAT_2"/>
    <property type="match status" value="1"/>
</dbReference>
<name>A0A0P6XUH4_9CHLR</name>
<dbReference type="Gene3D" id="1.25.10.10">
    <property type="entry name" value="Leucine-rich Repeat Variant"/>
    <property type="match status" value="1"/>
</dbReference>
<keyword evidence="2" id="KW-1185">Reference proteome</keyword>
<dbReference type="Proteomes" id="UP000050277">
    <property type="component" value="Unassembled WGS sequence"/>
</dbReference>
<dbReference type="GO" id="GO:0016491">
    <property type="term" value="F:oxidoreductase activity"/>
    <property type="evidence" value="ECO:0007669"/>
    <property type="project" value="TreeGrafter"/>
</dbReference>
<dbReference type="InterPro" id="IPR004155">
    <property type="entry name" value="PBS_lyase_HEAT"/>
</dbReference>
<evidence type="ECO:0000313" key="2">
    <source>
        <dbReference type="Proteomes" id="UP000050277"/>
    </source>
</evidence>
<sequence>MFDLETWRADILQRLRRFVRAPQTEMGIYGTERLTYYLSSLVLEPFFQAFSNQPLRAVVTLANITQTTGTNFLIHNASTLRYSQQLLWSEFEHSPSLRLVIEQILLKLDVIEHLLHTLDDAEAQWLRQSLSDEIEPYRRNGELTELRHALNEVPWQTRYSTVRSLHTRRGHYTGSDWQLIEQALSDRVAMVRAAGARQLGRAQSPLASHLRERLFHVALYDRDLGARYAAARSIGTLRNQLIDSMSRELLTTALFHDDSFVRSAACLVLGQLGSAMVTPSILDSLITVLQDADPYAREAAANALAAMGQTAATADVLAALRTAVLDSDQYVHEAALGAVTALKD</sequence>
<dbReference type="PANTHER" id="PTHR12697">
    <property type="entry name" value="PBS LYASE HEAT-LIKE PROTEIN"/>
    <property type="match status" value="1"/>
</dbReference>
<protein>
    <recommendedName>
        <fullName evidence="3">PBS lyase</fullName>
    </recommendedName>
</protein>
<evidence type="ECO:0008006" key="3">
    <source>
        <dbReference type="Google" id="ProtNLM"/>
    </source>
</evidence>
<dbReference type="SUPFAM" id="SSF48371">
    <property type="entry name" value="ARM repeat"/>
    <property type="match status" value="1"/>
</dbReference>
<dbReference type="EMBL" id="LGKP01000019">
    <property type="protein sequence ID" value="KPL87063.1"/>
    <property type="molecule type" value="Genomic_DNA"/>
</dbReference>
<dbReference type="AlphaFoldDB" id="A0A0P6XUH4"/>
<accession>A0A0P6XUH4</accession>
<proteinExistence type="predicted"/>
<gene>
    <name evidence="1" type="ORF">SE18_11275</name>
</gene>
<evidence type="ECO:0000313" key="1">
    <source>
        <dbReference type="EMBL" id="KPL87063.1"/>
    </source>
</evidence>
<organism evidence="1 2">
    <name type="scientific">Herpetosiphon geysericola</name>
    <dbReference type="NCBI Taxonomy" id="70996"/>
    <lineage>
        <taxon>Bacteria</taxon>
        <taxon>Bacillati</taxon>
        <taxon>Chloroflexota</taxon>
        <taxon>Chloroflexia</taxon>
        <taxon>Herpetosiphonales</taxon>
        <taxon>Herpetosiphonaceae</taxon>
        <taxon>Herpetosiphon</taxon>
    </lineage>
</organism>
<reference evidence="1 2" key="1">
    <citation type="submission" date="2015-07" db="EMBL/GenBank/DDBJ databases">
        <title>Whole genome sequence of Herpetosiphon geysericola DSM 7119.</title>
        <authorList>
            <person name="Hemp J."/>
            <person name="Ward L.M."/>
            <person name="Pace L.A."/>
            <person name="Fischer W.W."/>
        </authorList>
    </citation>
    <scope>NUCLEOTIDE SEQUENCE [LARGE SCALE GENOMIC DNA]</scope>
    <source>
        <strain evidence="1 2">DSM 7119</strain>
    </source>
</reference>
<comment type="caution">
    <text evidence="1">The sequence shown here is derived from an EMBL/GenBank/DDBJ whole genome shotgun (WGS) entry which is preliminary data.</text>
</comment>
<dbReference type="SMART" id="SM00567">
    <property type="entry name" value="EZ_HEAT"/>
    <property type="match status" value="3"/>
</dbReference>